<keyword evidence="2 10" id="KW-1003">Cell membrane</keyword>
<accession>A0A9E8MMI7</accession>
<keyword evidence="10" id="KW-0479">Metal-binding</keyword>
<feature type="binding site" evidence="10">
    <location>
        <position position="100"/>
    </location>
    <ligand>
        <name>Na(+)</name>
        <dbReference type="ChEBI" id="CHEBI:29101"/>
        <note>structural</note>
    </ligand>
</feature>
<comment type="subcellular location">
    <subcellularLocation>
        <location evidence="1 10">Cell membrane</location>
        <topology evidence="1 10">Multi-pass membrane protein</topology>
    </subcellularLocation>
</comment>
<comment type="function">
    <text evidence="9 10">Fluoride-specific ion channel. Important for reducing fluoride concentration in the cell, thus reducing its toxicity.</text>
</comment>
<evidence type="ECO:0000313" key="12">
    <source>
        <dbReference type="EMBL" id="WAB82169.1"/>
    </source>
</evidence>
<protein>
    <recommendedName>
        <fullName evidence="10">Fluoride-specific ion channel FluC</fullName>
    </recommendedName>
</protein>
<dbReference type="RefSeq" id="WP_267782087.1">
    <property type="nucleotide sequence ID" value="NZ_CP113089.1"/>
</dbReference>
<keyword evidence="13" id="KW-1185">Reference proteome</keyword>
<keyword evidence="6 10" id="KW-0407">Ion channel</keyword>
<sequence length="172" mass="16311">MIAAAPVDPRAGAAAGAPRGASAGSPRVLLAVVAGGMLGTSLRLALDTALPNAPTGLAASTLLVNVVGSLSLGVVAGALPARAPRWLRAGLTAGLLGSFTTFSALAVSVVLLADAGLALPAAASLALNLALGLGAAAGGILLGRAFAAPRPEAPDEPGSSSDAARALPEAEA</sequence>
<dbReference type="GO" id="GO:0140114">
    <property type="term" value="P:cellular detoxification of fluoride"/>
    <property type="evidence" value="ECO:0007669"/>
    <property type="project" value="UniProtKB-UniRule"/>
</dbReference>
<comment type="activity regulation">
    <text evidence="10">Na(+) is not transported, but it plays an essential structural role and its presence is essential for fluoride channel function.</text>
</comment>
<evidence type="ECO:0000256" key="4">
    <source>
        <dbReference type="ARBA" id="ARBA00022989"/>
    </source>
</evidence>
<evidence type="ECO:0000256" key="8">
    <source>
        <dbReference type="ARBA" id="ARBA00035585"/>
    </source>
</evidence>
<comment type="catalytic activity">
    <reaction evidence="8">
        <text>fluoride(in) = fluoride(out)</text>
        <dbReference type="Rhea" id="RHEA:76159"/>
        <dbReference type="ChEBI" id="CHEBI:17051"/>
    </reaction>
    <physiologicalReaction direction="left-to-right" evidence="8">
        <dbReference type="Rhea" id="RHEA:76160"/>
    </physiologicalReaction>
</comment>
<evidence type="ECO:0000256" key="11">
    <source>
        <dbReference type="SAM" id="MobiDB-lite"/>
    </source>
</evidence>
<dbReference type="HAMAP" id="MF_00454">
    <property type="entry name" value="FluC"/>
    <property type="match status" value="1"/>
</dbReference>
<dbReference type="GO" id="GO:0046872">
    <property type="term" value="F:metal ion binding"/>
    <property type="evidence" value="ECO:0007669"/>
    <property type="project" value="UniProtKB-KW"/>
</dbReference>
<keyword evidence="5 10" id="KW-0472">Membrane</keyword>
<keyword evidence="3 10" id="KW-0812">Transmembrane</keyword>
<dbReference type="InterPro" id="IPR003691">
    <property type="entry name" value="FluC"/>
</dbReference>
<proteinExistence type="inferred from homology"/>
<dbReference type="KEGG" id="mdb:OVN18_03950"/>
<dbReference type="AlphaFoldDB" id="A0A9E8MMI7"/>
<evidence type="ECO:0000256" key="1">
    <source>
        <dbReference type="ARBA" id="ARBA00004651"/>
    </source>
</evidence>
<gene>
    <name evidence="10" type="primary">fluC</name>
    <name evidence="10" type="synonym">crcB</name>
    <name evidence="12" type="ORF">OVN18_03950</name>
</gene>
<evidence type="ECO:0000256" key="3">
    <source>
        <dbReference type="ARBA" id="ARBA00022692"/>
    </source>
</evidence>
<feature type="transmembrane region" description="Helical" evidence="10">
    <location>
        <begin position="58"/>
        <end position="79"/>
    </location>
</feature>
<dbReference type="GO" id="GO:0005886">
    <property type="term" value="C:plasma membrane"/>
    <property type="evidence" value="ECO:0007669"/>
    <property type="project" value="UniProtKB-SubCell"/>
</dbReference>
<dbReference type="Pfam" id="PF02537">
    <property type="entry name" value="CRCB"/>
    <property type="match status" value="1"/>
</dbReference>
<evidence type="ECO:0000256" key="6">
    <source>
        <dbReference type="ARBA" id="ARBA00023303"/>
    </source>
</evidence>
<evidence type="ECO:0000256" key="2">
    <source>
        <dbReference type="ARBA" id="ARBA00022475"/>
    </source>
</evidence>
<feature type="region of interest" description="Disordered" evidence="11">
    <location>
        <begin position="150"/>
        <end position="172"/>
    </location>
</feature>
<feature type="transmembrane region" description="Helical" evidence="10">
    <location>
        <begin position="91"/>
        <end position="113"/>
    </location>
</feature>
<evidence type="ECO:0000256" key="9">
    <source>
        <dbReference type="ARBA" id="ARBA00049940"/>
    </source>
</evidence>
<evidence type="ECO:0000256" key="10">
    <source>
        <dbReference type="HAMAP-Rule" id="MF_00454"/>
    </source>
</evidence>
<organism evidence="12 13">
    <name type="scientific">Microcella daejeonensis</name>
    <dbReference type="NCBI Taxonomy" id="2994971"/>
    <lineage>
        <taxon>Bacteria</taxon>
        <taxon>Bacillati</taxon>
        <taxon>Actinomycetota</taxon>
        <taxon>Actinomycetes</taxon>
        <taxon>Micrococcales</taxon>
        <taxon>Microbacteriaceae</taxon>
        <taxon>Microcella</taxon>
    </lineage>
</organism>
<reference evidence="12" key="1">
    <citation type="submission" date="2022-11" db="EMBL/GenBank/DDBJ databases">
        <title>Description of Microcella daejonensis nov. sp, isolated from riverside soil.</title>
        <authorList>
            <person name="Molina K.M."/>
            <person name="Kim S.B."/>
        </authorList>
    </citation>
    <scope>NUCLEOTIDE SEQUENCE</scope>
    <source>
        <strain evidence="12">MMS21-STM12</strain>
    </source>
</reference>
<feature type="region of interest" description="Disordered" evidence="11">
    <location>
        <begin position="1"/>
        <end position="23"/>
    </location>
</feature>
<keyword evidence="10" id="KW-0813">Transport</keyword>
<keyword evidence="4 10" id="KW-1133">Transmembrane helix</keyword>
<keyword evidence="10" id="KW-0915">Sodium</keyword>
<dbReference type="GO" id="GO:0062054">
    <property type="term" value="F:fluoride channel activity"/>
    <property type="evidence" value="ECO:0007669"/>
    <property type="project" value="UniProtKB-UniRule"/>
</dbReference>
<evidence type="ECO:0000313" key="13">
    <source>
        <dbReference type="Proteomes" id="UP001164706"/>
    </source>
</evidence>
<feature type="transmembrane region" description="Helical" evidence="10">
    <location>
        <begin position="119"/>
        <end position="142"/>
    </location>
</feature>
<dbReference type="EMBL" id="CP113089">
    <property type="protein sequence ID" value="WAB82169.1"/>
    <property type="molecule type" value="Genomic_DNA"/>
</dbReference>
<evidence type="ECO:0000256" key="5">
    <source>
        <dbReference type="ARBA" id="ARBA00023136"/>
    </source>
</evidence>
<feature type="binding site" evidence="10">
    <location>
        <position position="97"/>
    </location>
    <ligand>
        <name>Na(+)</name>
        <dbReference type="ChEBI" id="CHEBI:29101"/>
        <note>structural</note>
    </ligand>
</feature>
<name>A0A9E8MMI7_9MICO</name>
<comment type="similarity">
    <text evidence="7 10">Belongs to the fluoride channel Fluc/FEX (TC 1.A.43) family.</text>
</comment>
<dbReference type="Proteomes" id="UP001164706">
    <property type="component" value="Chromosome"/>
</dbReference>
<evidence type="ECO:0000256" key="7">
    <source>
        <dbReference type="ARBA" id="ARBA00035120"/>
    </source>
</evidence>
<keyword evidence="10" id="KW-0406">Ion transport</keyword>
<feature type="transmembrane region" description="Helical" evidence="10">
    <location>
        <begin position="28"/>
        <end position="46"/>
    </location>
</feature>